<evidence type="ECO:0000313" key="2">
    <source>
        <dbReference type="Proteomes" id="UP000261340"/>
    </source>
</evidence>
<protein>
    <submittedName>
        <fullName evidence="1">Uncharacterized protein</fullName>
    </submittedName>
</protein>
<reference evidence="1" key="2">
    <citation type="submission" date="2025-09" db="UniProtKB">
        <authorList>
            <consortium name="Ensembl"/>
        </authorList>
    </citation>
    <scope>IDENTIFICATION</scope>
</reference>
<evidence type="ECO:0000313" key="1">
    <source>
        <dbReference type="Ensembl" id="ENSACIP00000002281.1"/>
    </source>
</evidence>
<name>A0A3Q0QXX1_AMPCI</name>
<organism evidence="1 2">
    <name type="scientific">Amphilophus citrinellus</name>
    <name type="common">Midas cichlid</name>
    <name type="synonym">Cichlasoma citrinellum</name>
    <dbReference type="NCBI Taxonomy" id="61819"/>
    <lineage>
        <taxon>Eukaryota</taxon>
        <taxon>Metazoa</taxon>
        <taxon>Chordata</taxon>
        <taxon>Craniata</taxon>
        <taxon>Vertebrata</taxon>
        <taxon>Euteleostomi</taxon>
        <taxon>Actinopterygii</taxon>
        <taxon>Neopterygii</taxon>
        <taxon>Teleostei</taxon>
        <taxon>Neoteleostei</taxon>
        <taxon>Acanthomorphata</taxon>
        <taxon>Ovalentaria</taxon>
        <taxon>Cichlomorphae</taxon>
        <taxon>Cichliformes</taxon>
        <taxon>Cichlidae</taxon>
        <taxon>New World cichlids</taxon>
        <taxon>Cichlasomatinae</taxon>
        <taxon>Heroini</taxon>
        <taxon>Amphilophus</taxon>
    </lineage>
</organism>
<reference evidence="1" key="1">
    <citation type="submission" date="2025-08" db="UniProtKB">
        <authorList>
            <consortium name="Ensembl"/>
        </authorList>
    </citation>
    <scope>IDENTIFICATION</scope>
</reference>
<keyword evidence="2" id="KW-1185">Reference proteome</keyword>
<dbReference type="Proteomes" id="UP000261340">
    <property type="component" value="Unplaced"/>
</dbReference>
<dbReference type="Ensembl" id="ENSACIT00000002367.1">
    <property type="protein sequence ID" value="ENSACIP00000002281.1"/>
    <property type="gene ID" value="ENSACIG00000001855.1"/>
</dbReference>
<dbReference type="InterPro" id="IPR036388">
    <property type="entry name" value="WH-like_DNA-bd_sf"/>
</dbReference>
<dbReference type="STRING" id="61819.ENSACIP00000002281"/>
<dbReference type="GeneTree" id="ENSGT00940000178123"/>
<accession>A0A3Q0QXX1</accession>
<sequence>LREKNYPKLSDYVIRRTLDLHRLGRSLGTISKQLQIPRSPVQYKLFRCVTTLPRSGRRPKLSPSHERKLVKIEEDVGPMASLTPNIETTSSSLY</sequence>
<dbReference type="Gene3D" id="1.10.10.10">
    <property type="entry name" value="Winged helix-like DNA-binding domain superfamily/Winged helix DNA-binding domain"/>
    <property type="match status" value="1"/>
</dbReference>
<proteinExistence type="predicted"/>
<dbReference type="AlphaFoldDB" id="A0A3Q0QXX1"/>